<evidence type="ECO:0000313" key="2">
    <source>
        <dbReference type="EMBL" id="PKC86786.1"/>
    </source>
</evidence>
<dbReference type="Gene3D" id="3.40.50.300">
    <property type="entry name" value="P-loop containing nucleotide triphosphate hydrolases"/>
    <property type="match status" value="1"/>
</dbReference>
<dbReference type="Proteomes" id="UP000232654">
    <property type="component" value="Unassembled WGS sequence"/>
</dbReference>
<evidence type="ECO:0000256" key="1">
    <source>
        <dbReference type="SAM" id="MobiDB-lite"/>
    </source>
</evidence>
<organism evidence="2 3">
    <name type="scientific">Bifidobacterium longum</name>
    <dbReference type="NCBI Taxonomy" id="216816"/>
    <lineage>
        <taxon>Bacteria</taxon>
        <taxon>Bacillati</taxon>
        <taxon>Actinomycetota</taxon>
        <taxon>Actinomycetes</taxon>
        <taxon>Bifidobacteriales</taxon>
        <taxon>Bifidobacteriaceae</taxon>
        <taxon>Bifidobacterium</taxon>
    </lineage>
</organism>
<feature type="region of interest" description="Disordered" evidence="1">
    <location>
        <begin position="540"/>
        <end position="573"/>
    </location>
</feature>
<dbReference type="AlphaFoldDB" id="A0A2N0SYD5"/>
<feature type="compositionally biased region" description="Basic and acidic residues" evidence="1">
    <location>
        <begin position="563"/>
        <end position="573"/>
    </location>
</feature>
<gene>
    <name evidence="2" type="ORF">APC1503_2142</name>
</gene>
<dbReference type="RefSeq" id="WP_101011437.1">
    <property type="nucleotide sequence ID" value="NZ_PJDT01000033.1"/>
</dbReference>
<proteinExistence type="predicted"/>
<name>A0A2N0SYD5_BIFLN</name>
<evidence type="ECO:0000313" key="3">
    <source>
        <dbReference type="Proteomes" id="UP000232654"/>
    </source>
</evidence>
<sequence>MADRRKKIPLEKFFPNGFDKTNPDDMIKLTVLIQEKAAKNPEFEGYSVFSVDSDNRYAIIAPMDMDSDDINNGIKAVRLSNSECADTASQKKTVQNLESQPQYEGYSVVDFVRISSSEFLVLLQQLDEKAAATRRIFANVLKVKPWEIRISRTPENGWKIRIKENTVTYQASVYDKRMQEAVEVVGKKGWFFKADPEKGVIMVYPGAPPTFPAMIACPKQLIGKNDLRHAYLGMKLPERGRETGDWLSLDWKSGPGIMVAAAANSGKSVVINTLIAAALEAGFQLAICDDEDKSVDFQWCRPWIIPHGWGCDSPESAAATLIHVLEICSYRSKLIKQYGVENWWGLPKDEQEKNPLLLLVCDEVAQWAGSVTIPKVSKDNPMRIRAEYEASIHAANITYAMKITQKARFSGVCFLFCGQSTRLQDGFDPGMRVNLTTVISPTLQPSTAVEELLGGAKDFPEIPENIMQPGISRGAGLIRLPGMKPVIYKGFYEENQKQRKSYSDLLRERLTAIRPPEGDMNSGHWSWDEIVNALPTAAEKPDDGMIDPGGDEDDGLPTDGFGEDGRDVADRDKPLKGAAAAAHASKLYAAGVDVPHMSAIDAAMNIGRLSAEKGL</sequence>
<accession>A0A2N0SYD5</accession>
<dbReference type="EMBL" id="PJDT01000033">
    <property type="protein sequence ID" value="PKC86786.1"/>
    <property type="molecule type" value="Genomic_DNA"/>
</dbReference>
<reference evidence="2 3" key="1">
    <citation type="submission" date="2017-12" db="EMBL/GenBank/DDBJ databases">
        <title>Bifidobacterium longum APC/DPC strains.</title>
        <authorList>
            <person name="Arboleya S."/>
        </authorList>
    </citation>
    <scope>NUCLEOTIDE SEQUENCE [LARGE SCALE GENOMIC DNA]</scope>
    <source>
        <strain evidence="2 3">APC1503</strain>
    </source>
</reference>
<dbReference type="InterPro" id="IPR027417">
    <property type="entry name" value="P-loop_NTPase"/>
</dbReference>
<protein>
    <recommendedName>
        <fullName evidence="4">Cell division protein FtsK</fullName>
    </recommendedName>
</protein>
<evidence type="ECO:0008006" key="4">
    <source>
        <dbReference type="Google" id="ProtNLM"/>
    </source>
</evidence>
<comment type="caution">
    <text evidence="2">The sequence shown here is derived from an EMBL/GenBank/DDBJ whole genome shotgun (WGS) entry which is preliminary data.</text>
</comment>